<feature type="domain" description="NAF" evidence="16">
    <location>
        <begin position="318"/>
        <end position="343"/>
    </location>
</feature>
<accession>A0A6D2IZI1</accession>
<evidence type="ECO:0000256" key="3">
    <source>
        <dbReference type="ARBA" id="ARBA00012513"/>
    </source>
</evidence>
<sequence>MEESSQVLFDKYEIGKLLGTGHFAKVYHGTEIATGDDVAIKVIKKDPVSRRRGMTEQIEREISVMRLLRHPNVVELREVMATKKKIFVVMEYVDGGELFERIDKDGKLPENLARKYFQQLISAVDFCHSRGVFHRDIKPENLLLDGNGDLKVSDFGLSALMTPEQLGGRRGSSDDLLHTRCGTPAYVAPEVLRNKGYDGAMADIWSCGVVLYALLAGFLPFVDENVMTLYTKIFKAQIEFPPWFSPESEEMISMLLVADPEQRITMSEIKMIPWFRKNFKPPVAFSIDETIASPPEPEPPTKKKKKHLNLDDEDDDGVSPRSFNAFQLISSMSSGFDLSSLFEIKRKPKRMFTSKLPAISVKERLETAAREMDMRVKHVQDCKMKLQKRTEGRKGRLSVTAEVFEVAPEVSVVEFCKSSGDTLEYYLFCEDDVRPALKDIVWSWQGDDDDEDDVNNTNDNDNNHAINNNNHS</sequence>
<evidence type="ECO:0000256" key="9">
    <source>
        <dbReference type="ARBA" id="ARBA00023211"/>
    </source>
</evidence>
<dbReference type="GO" id="GO:0004674">
    <property type="term" value="F:protein serine/threonine kinase activity"/>
    <property type="evidence" value="ECO:0007669"/>
    <property type="project" value="UniProtKB-KW"/>
</dbReference>
<evidence type="ECO:0000259" key="16">
    <source>
        <dbReference type="PROSITE" id="PS50816"/>
    </source>
</evidence>
<dbReference type="InterPro" id="IPR017441">
    <property type="entry name" value="Protein_kinase_ATP_BS"/>
</dbReference>
<dbReference type="Gene3D" id="1.10.510.10">
    <property type="entry name" value="Transferase(Phosphotransferase) domain 1"/>
    <property type="match status" value="1"/>
</dbReference>
<evidence type="ECO:0000256" key="10">
    <source>
        <dbReference type="ARBA" id="ARBA00047899"/>
    </source>
</evidence>
<dbReference type="Pfam" id="PF00069">
    <property type="entry name" value="Pkinase"/>
    <property type="match status" value="1"/>
</dbReference>
<evidence type="ECO:0000256" key="14">
    <source>
        <dbReference type="SAM" id="MobiDB-lite"/>
    </source>
</evidence>
<dbReference type="OrthoDB" id="193931at2759"/>
<keyword evidence="18" id="KW-1185">Reference proteome</keyword>
<dbReference type="InterPro" id="IPR000719">
    <property type="entry name" value="Prot_kinase_dom"/>
</dbReference>
<keyword evidence="9" id="KW-0464">Manganese</keyword>
<evidence type="ECO:0000259" key="15">
    <source>
        <dbReference type="PROSITE" id="PS50011"/>
    </source>
</evidence>
<dbReference type="Gene3D" id="3.30.200.20">
    <property type="entry name" value="Phosphorylase Kinase, domain 1"/>
    <property type="match status" value="1"/>
</dbReference>
<evidence type="ECO:0000256" key="13">
    <source>
        <dbReference type="RuleBase" id="RU000304"/>
    </source>
</evidence>
<dbReference type="PROSITE" id="PS00108">
    <property type="entry name" value="PROTEIN_KINASE_ST"/>
    <property type="match status" value="1"/>
</dbReference>
<feature type="region of interest" description="Disordered" evidence="14">
    <location>
        <begin position="449"/>
        <end position="472"/>
    </location>
</feature>
<dbReference type="GO" id="GO:0007165">
    <property type="term" value="P:signal transduction"/>
    <property type="evidence" value="ECO:0007669"/>
    <property type="project" value="InterPro"/>
</dbReference>
<dbReference type="InterPro" id="IPR011009">
    <property type="entry name" value="Kinase-like_dom_sf"/>
</dbReference>
<reference evidence="17" key="1">
    <citation type="submission" date="2020-01" db="EMBL/GenBank/DDBJ databases">
        <authorList>
            <person name="Mishra B."/>
        </authorList>
    </citation>
    <scope>NUCLEOTIDE SEQUENCE [LARGE SCALE GENOMIC DNA]</scope>
</reference>
<evidence type="ECO:0000256" key="8">
    <source>
        <dbReference type="ARBA" id="ARBA00022840"/>
    </source>
</evidence>
<evidence type="ECO:0000256" key="1">
    <source>
        <dbReference type="ARBA" id="ARBA00001936"/>
    </source>
</evidence>
<evidence type="ECO:0000256" key="12">
    <source>
        <dbReference type="PROSITE-ProRule" id="PRU10141"/>
    </source>
</evidence>
<comment type="cofactor">
    <cofactor evidence="1">
        <name>Mn(2+)</name>
        <dbReference type="ChEBI" id="CHEBI:29035"/>
    </cofactor>
</comment>
<dbReference type="EC" id="2.7.11.1" evidence="3"/>
<name>A0A6D2IZI1_9BRAS</name>
<dbReference type="CDD" id="cd12195">
    <property type="entry name" value="CIPK_C"/>
    <property type="match status" value="1"/>
</dbReference>
<organism evidence="17 18">
    <name type="scientific">Microthlaspi erraticum</name>
    <dbReference type="NCBI Taxonomy" id="1685480"/>
    <lineage>
        <taxon>Eukaryota</taxon>
        <taxon>Viridiplantae</taxon>
        <taxon>Streptophyta</taxon>
        <taxon>Embryophyta</taxon>
        <taxon>Tracheophyta</taxon>
        <taxon>Spermatophyta</taxon>
        <taxon>Magnoliopsida</taxon>
        <taxon>eudicotyledons</taxon>
        <taxon>Gunneridae</taxon>
        <taxon>Pentapetalae</taxon>
        <taxon>rosids</taxon>
        <taxon>malvids</taxon>
        <taxon>Brassicales</taxon>
        <taxon>Brassicaceae</taxon>
        <taxon>Coluteocarpeae</taxon>
        <taxon>Microthlaspi</taxon>
    </lineage>
</organism>
<dbReference type="InterPro" id="IPR004041">
    <property type="entry name" value="NAF_dom"/>
</dbReference>
<evidence type="ECO:0000256" key="5">
    <source>
        <dbReference type="ARBA" id="ARBA00022679"/>
    </source>
</evidence>
<evidence type="ECO:0000313" key="17">
    <source>
        <dbReference type="EMBL" id="CAA7032943.1"/>
    </source>
</evidence>
<comment type="caution">
    <text evidence="17">The sequence shown here is derived from an EMBL/GenBank/DDBJ whole genome shotgun (WGS) entry which is preliminary data.</text>
</comment>
<keyword evidence="6 12" id="KW-0547">Nucleotide-binding</keyword>
<feature type="compositionally biased region" description="Low complexity" evidence="14">
    <location>
        <begin position="455"/>
        <end position="472"/>
    </location>
</feature>
<dbReference type="InterPro" id="IPR008271">
    <property type="entry name" value="Ser/Thr_kinase_AS"/>
</dbReference>
<dbReference type="Gene3D" id="3.30.310.80">
    <property type="entry name" value="Kinase associated domain 1, KA1"/>
    <property type="match status" value="1"/>
</dbReference>
<feature type="domain" description="Protein kinase" evidence="15">
    <location>
        <begin position="12"/>
        <end position="275"/>
    </location>
</feature>
<evidence type="ECO:0000256" key="7">
    <source>
        <dbReference type="ARBA" id="ARBA00022777"/>
    </source>
</evidence>
<dbReference type="FunFam" id="3.30.310.80:FF:000005">
    <property type="entry name" value="Non-specific serine/threonine protein kinase"/>
    <property type="match status" value="1"/>
</dbReference>
<dbReference type="PANTHER" id="PTHR43895">
    <property type="entry name" value="CALCIUM/CALMODULIN-DEPENDENT PROTEIN KINASE KINASE-RELATED"/>
    <property type="match status" value="1"/>
</dbReference>
<dbReference type="PROSITE" id="PS00107">
    <property type="entry name" value="PROTEIN_KINASE_ATP"/>
    <property type="match status" value="1"/>
</dbReference>
<evidence type="ECO:0000256" key="4">
    <source>
        <dbReference type="ARBA" id="ARBA00022527"/>
    </source>
</evidence>
<dbReference type="PROSITE" id="PS50816">
    <property type="entry name" value="NAF"/>
    <property type="match status" value="1"/>
</dbReference>
<feature type="binding site" evidence="12">
    <location>
        <position position="45"/>
    </location>
    <ligand>
        <name>ATP</name>
        <dbReference type="ChEBI" id="CHEBI:30616"/>
    </ligand>
</feature>
<dbReference type="SUPFAM" id="SSF56112">
    <property type="entry name" value="Protein kinase-like (PK-like)"/>
    <property type="match status" value="1"/>
</dbReference>
<dbReference type="PANTHER" id="PTHR43895:SF169">
    <property type="entry name" value="CBL-INTERACTING SERINE_THREONINE-PROTEIN KINASE 16"/>
    <property type="match status" value="1"/>
</dbReference>
<feature type="region of interest" description="Disordered" evidence="14">
    <location>
        <begin position="289"/>
        <end position="318"/>
    </location>
</feature>
<gene>
    <name evidence="17" type="ORF">MERR_LOCUS20178</name>
</gene>
<proteinExistence type="inferred from homology"/>
<comment type="catalytic activity">
    <reaction evidence="10">
        <text>L-threonyl-[protein] + ATP = O-phospho-L-threonyl-[protein] + ADP + H(+)</text>
        <dbReference type="Rhea" id="RHEA:46608"/>
        <dbReference type="Rhea" id="RHEA-COMP:11060"/>
        <dbReference type="Rhea" id="RHEA-COMP:11605"/>
        <dbReference type="ChEBI" id="CHEBI:15378"/>
        <dbReference type="ChEBI" id="CHEBI:30013"/>
        <dbReference type="ChEBI" id="CHEBI:30616"/>
        <dbReference type="ChEBI" id="CHEBI:61977"/>
        <dbReference type="ChEBI" id="CHEBI:456216"/>
        <dbReference type="EC" id="2.7.11.1"/>
    </reaction>
</comment>
<dbReference type="FunFam" id="3.30.200.20:FF:000096">
    <property type="entry name" value="Non-specific serine/threonine protein kinase"/>
    <property type="match status" value="1"/>
</dbReference>
<dbReference type="FunFam" id="1.10.510.10:FF:000279">
    <property type="entry name" value="Non-specific serine/threonine protein kinase"/>
    <property type="match status" value="1"/>
</dbReference>
<keyword evidence="8 12" id="KW-0067">ATP-binding</keyword>
<keyword evidence="5" id="KW-0808">Transferase</keyword>
<dbReference type="AlphaFoldDB" id="A0A6D2IZI1"/>
<keyword evidence="7" id="KW-0418">Kinase</keyword>
<comment type="similarity">
    <text evidence="2">Belongs to the protein kinase superfamily. CAMK Ser/Thr protein kinase family. SNF1 subfamily.</text>
</comment>
<dbReference type="GO" id="GO:0005524">
    <property type="term" value="F:ATP binding"/>
    <property type="evidence" value="ECO:0007669"/>
    <property type="project" value="UniProtKB-UniRule"/>
</dbReference>
<dbReference type="SMART" id="SM00220">
    <property type="entry name" value="S_TKc"/>
    <property type="match status" value="1"/>
</dbReference>
<evidence type="ECO:0000256" key="11">
    <source>
        <dbReference type="ARBA" id="ARBA00048679"/>
    </source>
</evidence>
<evidence type="ECO:0000256" key="6">
    <source>
        <dbReference type="ARBA" id="ARBA00022741"/>
    </source>
</evidence>
<dbReference type="InterPro" id="IPR018451">
    <property type="entry name" value="NAF/FISL_domain"/>
</dbReference>
<keyword evidence="4 13" id="KW-0723">Serine/threonine-protein kinase</keyword>
<evidence type="ECO:0000313" key="18">
    <source>
        <dbReference type="Proteomes" id="UP000467841"/>
    </source>
</evidence>
<dbReference type="Pfam" id="PF03822">
    <property type="entry name" value="NAF"/>
    <property type="match status" value="1"/>
</dbReference>
<comment type="catalytic activity">
    <reaction evidence="11">
        <text>L-seryl-[protein] + ATP = O-phospho-L-seryl-[protein] + ADP + H(+)</text>
        <dbReference type="Rhea" id="RHEA:17989"/>
        <dbReference type="Rhea" id="RHEA-COMP:9863"/>
        <dbReference type="Rhea" id="RHEA-COMP:11604"/>
        <dbReference type="ChEBI" id="CHEBI:15378"/>
        <dbReference type="ChEBI" id="CHEBI:29999"/>
        <dbReference type="ChEBI" id="CHEBI:30616"/>
        <dbReference type="ChEBI" id="CHEBI:83421"/>
        <dbReference type="ChEBI" id="CHEBI:456216"/>
        <dbReference type="EC" id="2.7.11.1"/>
    </reaction>
</comment>
<dbReference type="Proteomes" id="UP000467841">
    <property type="component" value="Unassembled WGS sequence"/>
</dbReference>
<evidence type="ECO:0000256" key="2">
    <source>
        <dbReference type="ARBA" id="ARBA00006234"/>
    </source>
</evidence>
<protein>
    <recommendedName>
        <fullName evidence="3">non-specific serine/threonine protein kinase</fullName>
        <ecNumber evidence="3">2.7.11.1</ecNumber>
    </recommendedName>
</protein>
<dbReference type="PROSITE" id="PS50011">
    <property type="entry name" value="PROTEIN_KINASE_DOM"/>
    <property type="match status" value="1"/>
</dbReference>
<dbReference type="EMBL" id="CACVBM020001129">
    <property type="protein sequence ID" value="CAA7032943.1"/>
    <property type="molecule type" value="Genomic_DNA"/>
</dbReference>